<protein>
    <recommendedName>
        <fullName evidence="6">Dehydrin</fullName>
    </recommendedName>
</protein>
<feature type="compositionally biased region" description="Gly residues" evidence="3">
    <location>
        <begin position="30"/>
        <end position="51"/>
    </location>
</feature>
<dbReference type="InterPro" id="IPR000167">
    <property type="entry name" value="Dehydrin"/>
</dbReference>
<evidence type="ECO:0000313" key="5">
    <source>
        <dbReference type="Proteomes" id="UP000825729"/>
    </source>
</evidence>
<dbReference type="PANTHER" id="PTHR33346">
    <property type="entry name" value="DEHYDRIN XERO 2-RELATED"/>
    <property type="match status" value="1"/>
</dbReference>
<comment type="similarity">
    <text evidence="1 2">Belongs to the plant dehydrin family.</text>
</comment>
<dbReference type="PANTHER" id="PTHR33346:SF42">
    <property type="entry name" value="DEHYDRIN XERO 1"/>
    <property type="match status" value="1"/>
</dbReference>
<feature type="compositionally biased region" description="Basic and acidic residues" evidence="3">
    <location>
        <begin position="122"/>
        <end position="147"/>
    </location>
</feature>
<dbReference type="EMBL" id="JAINDJ010000004">
    <property type="protein sequence ID" value="KAG9449755.1"/>
    <property type="molecule type" value="Genomic_DNA"/>
</dbReference>
<reference evidence="4 5" key="1">
    <citation type="submission" date="2021-07" db="EMBL/GenBank/DDBJ databases">
        <title>The Aristolochia fimbriata genome: insights into angiosperm evolution, floral development and chemical biosynthesis.</title>
        <authorList>
            <person name="Jiao Y."/>
        </authorList>
    </citation>
    <scope>NUCLEOTIDE SEQUENCE [LARGE SCALE GENOMIC DNA]</scope>
    <source>
        <strain evidence="4">IBCAS-2021</strain>
        <tissue evidence="4">Leaf</tissue>
    </source>
</reference>
<proteinExistence type="inferred from homology"/>
<name>A0AAV7ENR6_ARIFI</name>
<dbReference type="AlphaFoldDB" id="A0AAV7ENR6"/>
<dbReference type="GO" id="GO:0005829">
    <property type="term" value="C:cytosol"/>
    <property type="evidence" value="ECO:0007669"/>
    <property type="project" value="TreeGrafter"/>
</dbReference>
<evidence type="ECO:0008006" key="6">
    <source>
        <dbReference type="Google" id="ProtNLM"/>
    </source>
</evidence>
<dbReference type="GO" id="GO:0009631">
    <property type="term" value="P:cold acclimation"/>
    <property type="evidence" value="ECO:0007669"/>
    <property type="project" value="TreeGrafter"/>
</dbReference>
<feature type="region of interest" description="Disordered" evidence="3">
    <location>
        <begin position="1"/>
        <end position="216"/>
    </location>
</feature>
<gene>
    <name evidence="4" type="ORF">H6P81_009720</name>
</gene>
<dbReference type="Proteomes" id="UP000825729">
    <property type="component" value="Unassembled WGS sequence"/>
</dbReference>
<dbReference type="Pfam" id="PF00257">
    <property type="entry name" value="Dehydrin"/>
    <property type="match status" value="1"/>
</dbReference>
<feature type="compositionally biased region" description="Gly residues" evidence="3">
    <location>
        <begin position="155"/>
        <end position="185"/>
    </location>
</feature>
<feature type="compositionally biased region" description="Basic and acidic residues" evidence="3">
    <location>
        <begin position="93"/>
        <end position="108"/>
    </location>
</feature>
<keyword evidence="5" id="KW-1185">Reference proteome</keyword>
<dbReference type="PROSITE" id="PS00823">
    <property type="entry name" value="DEHYDRIN_2"/>
    <property type="match status" value="3"/>
</dbReference>
<dbReference type="PROSITE" id="PS00315">
    <property type="entry name" value="DEHYDRIN_1"/>
    <property type="match status" value="1"/>
</dbReference>
<accession>A0AAV7ENR6</accession>
<evidence type="ECO:0000256" key="3">
    <source>
        <dbReference type="SAM" id="MobiDB-lite"/>
    </source>
</evidence>
<sequence>MADLREELGATRGRGQTDEYGNPIYPSGTGNVGTGHGGVTGTGLTGTGLTGTQGKVTDVGVGAGGQEQLRRSGSSSSSSEEDEHGVRRKKGLKDKIKEKLPGTHKEQGVDQAGYDQYGTGQQEHEKKGMMEKIKEKLPGGGHKDETPHTTPGYAGTEGTGYGGTHAGTGYGGTHAGTGYGTGTQGTGYSTGQHEPEKKGVMEKIKEKLPGGGHKEY</sequence>
<dbReference type="GO" id="GO:0009414">
    <property type="term" value="P:response to water deprivation"/>
    <property type="evidence" value="ECO:0007669"/>
    <property type="project" value="TreeGrafter"/>
</dbReference>
<feature type="compositionally biased region" description="Basic and acidic residues" evidence="3">
    <location>
        <begin position="193"/>
        <end position="216"/>
    </location>
</feature>
<dbReference type="GO" id="GO:0009737">
    <property type="term" value="P:response to abscisic acid"/>
    <property type="evidence" value="ECO:0007669"/>
    <property type="project" value="TreeGrafter"/>
</dbReference>
<evidence type="ECO:0000256" key="2">
    <source>
        <dbReference type="RuleBase" id="RU003995"/>
    </source>
</evidence>
<comment type="caution">
    <text evidence="4">The sequence shown here is derived from an EMBL/GenBank/DDBJ whole genome shotgun (WGS) entry which is preliminary data.</text>
</comment>
<dbReference type="InterPro" id="IPR030513">
    <property type="entry name" value="Dehydrin_CS"/>
</dbReference>
<evidence type="ECO:0000256" key="1">
    <source>
        <dbReference type="ARBA" id="ARBA00008403"/>
    </source>
</evidence>
<organism evidence="4 5">
    <name type="scientific">Aristolochia fimbriata</name>
    <name type="common">White veined hardy Dutchman's pipe vine</name>
    <dbReference type="NCBI Taxonomy" id="158543"/>
    <lineage>
        <taxon>Eukaryota</taxon>
        <taxon>Viridiplantae</taxon>
        <taxon>Streptophyta</taxon>
        <taxon>Embryophyta</taxon>
        <taxon>Tracheophyta</taxon>
        <taxon>Spermatophyta</taxon>
        <taxon>Magnoliopsida</taxon>
        <taxon>Magnoliidae</taxon>
        <taxon>Piperales</taxon>
        <taxon>Aristolochiaceae</taxon>
        <taxon>Aristolochia</taxon>
    </lineage>
</organism>
<evidence type="ECO:0000313" key="4">
    <source>
        <dbReference type="EMBL" id="KAG9449755.1"/>
    </source>
</evidence>